<feature type="binding site" description="axial binding residue" evidence="9">
    <location>
        <position position="443"/>
    </location>
    <ligand>
        <name>heme</name>
        <dbReference type="ChEBI" id="CHEBI:30413"/>
    </ligand>
    <ligandPart>
        <name>Fe</name>
        <dbReference type="ChEBI" id="CHEBI:18248"/>
    </ligandPart>
</feature>
<keyword evidence="4 9" id="KW-0349">Heme</keyword>
<evidence type="ECO:0000313" key="12">
    <source>
        <dbReference type="Proteomes" id="UP001190926"/>
    </source>
</evidence>
<dbReference type="PANTHER" id="PTHR47955:SF19">
    <property type="entry name" value="CYTOCHROME P450 71A9-LIKE ISOFORM X1"/>
    <property type="match status" value="1"/>
</dbReference>
<comment type="similarity">
    <text evidence="3 10">Belongs to the cytochrome P450 family.</text>
</comment>
<evidence type="ECO:0000256" key="8">
    <source>
        <dbReference type="ARBA" id="ARBA00023033"/>
    </source>
</evidence>
<dbReference type="Pfam" id="PF00067">
    <property type="entry name" value="p450"/>
    <property type="match status" value="1"/>
</dbReference>
<keyword evidence="5 9" id="KW-0479">Metal-binding</keyword>
<evidence type="ECO:0000313" key="11">
    <source>
        <dbReference type="EMBL" id="KAH6819860.1"/>
    </source>
</evidence>
<name>A0AAD4IQT7_PERFH</name>
<evidence type="ECO:0000256" key="6">
    <source>
        <dbReference type="ARBA" id="ARBA00023002"/>
    </source>
</evidence>
<dbReference type="GO" id="GO:0005506">
    <property type="term" value="F:iron ion binding"/>
    <property type="evidence" value="ECO:0007669"/>
    <property type="project" value="InterPro"/>
</dbReference>
<protein>
    <recommendedName>
        <fullName evidence="13">Cytochrome P450</fullName>
    </recommendedName>
</protein>
<dbReference type="PRINTS" id="PR00385">
    <property type="entry name" value="P450"/>
</dbReference>
<comment type="subcellular location">
    <subcellularLocation>
        <location evidence="2">Membrane</location>
        <topology evidence="2">Single-pass membrane protein</topology>
    </subcellularLocation>
</comment>
<dbReference type="InterPro" id="IPR002401">
    <property type="entry name" value="Cyt_P450_E_grp-I"/>
</dbReference>
<dbReference type="GO" id="GO:0020037">
    <property type="term" value="F:heme binding"/>
    <property type="evidence" value="ECO:0007669"/>
    <property type="project" value="InterPro"/>
</dbReference>
<keyword evidence="6 10" id="KW-0560">Oxidoreductase</keyword>
<dbReference type="CDD" id="cd11072">
    <property type="entry name" value="CYP71-like"/>
    <property type="match status" value="1"/>
</dbReference>
<proteinExistence type="inferred from homology"/>
<keyword evidence="8 10" id="KW-0503">Monooxygenase</keyword>
<dbReference type="GO" id="GO:0004497">
    <property type="term" value="F:monooxygenase activity"/>
    <property type="evidence" value="ECO:0007669"/>
    <property type="project" value="UniProtKB-KW"/>
</dbReference>
<evidence type="ECO:0000256" key="10">
    <source>
        <dbReference type="RuleBase" id="RU000461"/>
    </source>
</evidence>
<dbReference type="SUPFAM" id="SSF48264">
    <property type="entry name" value="Cytochrome P450"/>
    <property type="match status" value="1"/>
</dbReference>
<dbReference type="SMR" id="A0AAD4IQT7"/>
<dbReference type="Gene3D" id="1.10.630.10">
    <property type="entry name" value="Cytochrome P450"/>
    <property type="match status" value="1"/>
</dbReference>
<reference evidence="11 12" key="1">
    <citation type="journal article" date="2021" name="Nat. Commun.">
        <title>Incipient diploidization of the medicinal plant Perilla within 10,000 years.</title>
        <authorList>
            <person name="Zhang Y."/>
            <person name="Shen Q."/>
            <person name="Leng L."/>
            <person name="Zhang D."/>
            <person name="Chen S."/>
            <person name="Shi Y."/>
            <person name="Ning Z."/>
            <person name="Chen S."/>
        </authorList>
    </citation>
    <scope>NUCLEOTIDE SEQUENCE [LARGE SCALE GENOMIC DNA]</scope>
    <source>
        <strain evidence="12">cv. PC099</strain>
    </source>
</reference>
<evidence type="ECO:0000256" key="3">
    <source>
        <dbReference type="ARBA" id="ARBA00010617"/>
    </source>
</evidence>
<comment type="caution">
    <text evidence="11">The sequence shown here is derived from an EMBL/GenBank/DDBJ whole genome shotgun (WGS) entry which is preliminary data.</text>
</comment>
<organism evidence="11 12">
    <name type="scientific">Perilla frutescens var. hirtella</name>
    <name type="common">Perilla citriodora</name>
    <name type="synonym">Perilla setoyensis</name>
    <dbReference type="NCBI Taxonomy" id="608512"/>
    <lineage>
        <taxon>Eukaryota</taxon>
        <taxon>Viridiplantae</taxon>
        <taxon>Streptophyta</taxon>
        <taxon>Embryophyta</taxon>
        <taxon>Tracheophyta</taxon>
        <taxon>Spermatophyta</taxon>
        <taxon>Magnoliopsida</taxon>
        <taxon>eudicotyledons</taxon>
        <taxon>Gunneridae</taxon>
        <taxon>Pentapetalae</taxon>
        <taxon>asterids</taxon>
        <taxon>lamiids</taxon>
        <taxon>Lamiales</taxon>
        <taxon>Lamiaceae</taxon>
        <taxon>Nepetoideae</taxon>
        <taxon>Elsholtzieae</taxon>
        <taxon>Perilla</taxon>
    </lineage>
</organism>
<dbReference type="AlphaFoldDB" id="A0AAD4IQT7"/>
<evidence type="ECO:0000256" key="4">
    <source>
        <dbReference type="ARBA" id="ARBA00022617"/>
    </source>
</evidence>
<dbReference type="EMBL" id="SDAM02006179">
    <property type="protein sequence ID" value="KAH6819860.1"/>
    <property type="molecule type" value="Genomic_DNA"/>
</dbReference>
<gene>
    <name evidence="11" type="ORF">C2S53_020736</name>
</gene>
<accession>A0AAD4IQT7</accession>
<dbReference type="PROSITE" id="PS00086">
    <property type="entry name" value="CYTOCHROME_P450"/>
    <property type="match status" value="1"/>
</dbReference>
<dbReference type="InterPro" id="IPR001128">
    <property type="entry name" value="Cyt_P450"/>
</dbReference>
<dbReference type="GO" id="GO:0016705">
    <property type="term" value="F:oxidoreductase activity, acting on paired donors, with incorporation or reduction of molecular oxygen"/>
    <property type="evidence" value="ECO:0007669"/>
    <property type="project" value="InterPro"/>
</dbReference>
<dbReference type="InterPro" id="IPR017972">
    <property type="entry name" value="Cyt_P450_CS"/>
</dbReference>
<evidence type="ECO:0008006" key="13">
    <source>
        <dbReference type="Google" id="ProtNLM"/>
    </source>
</evidence>
<evidence type="ECO:0000256" key="7">
    <source>
        <dbReference type="ARBA" id="ARBA00023004"/>
    </source>
</evidence>
<evidence type="ECO:0000256" key="9">
    <source>
        <dbReference type="PIRSR" id="PIRSR602401-1"/>
    </source>
</evidence>
<keyword evidence="7 9" id="KW-0408">Iron</keyword>
<dbReference type="PRINTS" id="PR00463">
    <property type="entry name" value="EP450I"/>
</dbReference>
<dbReference type="Proteomes" id="UP001190926">
    <property type="component" value="Unassembled WGS sequence"/>
</dbReference>
<evidence type="ECO:0000256" key="5">
    <source>
        <dbReference type="ARBA" id="ARBA00022723"/>
    </source>
</evidence>
<dbReference type="FunFam" id="1.10.630.10:FF:000011">
    <property type="entry name" value="Cytochrome P450 83B1"/>
    <property type="match status" value="1"/>
</dbReference>
<dbReference type="PANTHER" id="PTHR47955">
    <property type="entry name" value="CYTOCHROME P450 FAMILY 71 PROTEIN"/>
    <property type="match status" value="1"/>
</dbReference>
<dbReference type="InterPro" id="IPR036396">
    <property type="entry name" value="Cyt_P450_sf"/>
</dbReference>
<sequence>MISQIPFISFLTIITIFFLTMAKIKKKYTKLTKLPPGPKKIPIIGNLHQLGKLPHRSLQKLSQTYGDLMFLQLGSVPALVVSSADTAREIFKNHDLAFSGRPVLYPMIKIAYNLSSLSTAPYGDYWREARKILVLELMAPKRVESFRDIRAEEVARMIDRVASTTTAAAPTPVNLSSVVFALSNSVVSRAAFGATAADAVCDDFRRIFGETQHLSGELRVADYFPRLGWINKINGVDRRIEENFSELDRFYDRVIDEHRDRTVSDSDSEDIIDVLLRLQKDSGQTIRITNQQLKGLLLDVFVAGTDTSAATIVWTMAELIRNPSVKQKSQQEVRAMVKGKAKVEETDLPKLKYLKQVIKESFRLHPPAPLLVPRETTELCIIDDKYEIPAKTRVFFNAAAISTDPRVWEYPTEFLPERFENSQVDYRGKHFELLPFGAGRRGCPGIGFAIPVVELALANLLLCFDWKLPDGISAEDVDMEEAVGITVHKKTPLCLVASPVIK</sequence>
<evidence type="ECO:0000256" key="2">
    <source>
        <dbReference type="ARBA" id="ARBA00004167"/>
    </source>
</evidence>
<evidence type="ECO:0000256" key="1">
    <source>
        <dbReference type="ARBA" id="ARBA00001971"/>
    </source>
</evidence>
<keyword evidence="12" id="KW-1185">Reference proteome</keyword>
<comment type="cofactor">
    <cofactor evidence="1 9">
        <name>heme</name>
        <dbReference type="ChEBI" id="CHEBI:30413"/>
    </cofactor>
</comment>
<dbReference type="GO" id="GO:0016020">
    <property type="term" value="C:membrane"/>
    <property type="evidence" value="ECO:0007669"/>
    <property type="project" value="UniProtKB-SubCell"/>
</dbReference>